<dbReference type="SMART" id="SM00320">
    <property type="entry name" value="WD40"/>
    <property type="match status" value="5"/>
</dbReference>
<dbReference type="Gene3D" id="2.130.10.10">
    <property type="entry name" value="YVTN repeat-like/Quinoprotein amine dehydrogenase"/>
    <property type="match status" value="2"/>
</dbReference>
<keyword evidence="1" id="KW-0853">WD repeat</keyword>
<dbReference type="eggNOG" id="COG2319">
    <property type="taxonomic scope" value="Bacteria"/>
</dbReference>
<feature type="chain" id="PRO_5003035447" evidence="3">
    <location>
        <begin position="29"/>
        <end position="358"/>
    </location>
</feature>
<proteinExistence type="predicted"/>
<dbReference type="InterPro" id="IPR015943">
    <property type="entry name" value="WD40/YVTN_repeat-like_dom_sf"/>
</dbReference>
<dbReference type="SUPFAM" id="SSF50978">
    <property type="entry name" value="WD40 repeat-like"/>
    <property type="match status" value="1"/>
</dbReference>
<reference evidence="4 5" key="1">
    <citation type="journal article" date="2009" name="Stand. Genomic Sci.">
        <title>Complete genome sequence of Pirellula staleyi type strain (ATCC 27377).</title>
        <authorList>
            <person name="Clum A."/>
            <person name="Tindall B.J."/>
            <person name="Sikorski J."/>
            <person name="Ivanova N."/>
            <person name="Mavrommatis K."/>
            <person name="Lucas S."/>
            <person name="Glavina del Rio T."/>
            <person name="Nolan M."/>
            <person name="Chen F."/>
            <person name="Tice H."/>
            <person name="Pitluck S."/>
            <person name="Cheng J.F."/>
            <person name="Chertkov O."/>
            <person name="Brettin T."/>
            <person name="Han C."/>
            <person name="Detter J.C."/>
            <person name="Kuske C."/>
            <person name="Bruce D."/>
            <person name="Goodwin L."/>
            <person name="Ovchinikova G."/>
            <person name="Pati A."/>
            <person name="Mikhailova N."/>
            <person name="Chen A."/>
            <person name="Palaniappan K."/>
            <person name="Land M."/>
            <person name="Hauser L."/>
            <person name="Chang Y.J."/>
            <person name="Jeffries C.D."/>
            <person name="Chain P."/>
            <person name="Rohde M."/>
            <person name="Goker M."/>
            <person name="Bristow J."/>
            <person name="Eisen J.A."/>
            <person name="Markowitz V."/>
            <person name="Hugenholtz P."/>
            <person name="Kyrpides N.C."/>
            <person name="Klenk H.P."/>
            <person name="Lapidus A."/>
        </authorList>
    </citation>
    <scope>NUCLEOTIDE SEQUENCE [LARGE SCALE GENOMIC DNA]</scope>
    <source>
        <strain evidence="5">ATCC 27377 / DSM 6068 / ICPB 4128</strain>
    </source>
</reference>
<dbReference type="InterPro" id="IPR036322">
    <property type="entry name" value="WD40_repeat_dom_sf"/>
</dbReference>
<dbReference type="OrthoDB" id="9805828at2"/>
<name>D2R4A9_PIRSD</name>
<dbReference type="PANTHER" id="PTHR19848:SF8">
    <property type="entry name" value="F-BOX AND WD REPEAT DOMAIN CONTAINING 7"/>
    <property type="match status" value="1"/>
</dbReference>
<dbReference type="STRING" id="530564.Psta_0570"/>
<keyword evidence="5" id="KW-1185">Reference proteome</keyword>
<dbReference type="EMBL" id="CP001848">
    <property type="protein sequence ID" value="ADB15257.1"/>
    <property type="molecule type" value="Genomic_DNA"/>
</dbReference>
<feature type="signal peptide" evidence="3">
    <location>
        <begin position="1"/>
        <end position="28"/>
    </location>
</feature>
<accession>D2R4A9</accession>
<evidence type="ECO:0000256" key="1">
    <source>
        <dbReference type="ARBA" id="ARBA00022574"/>
    </source>
</evidence>
<dbReference type="HOGENOM" id="CLU_773511_0_0_0"/>
<evidence type="ECO:0000313" key="5">
    <source>
        <dbReference type="Proteomes" id="UP000001887"/>
    </source>
</evidence>
<dbReference type="Proteomes" id="UP000001887">
    <property type="component" value="Chromosome"/>
</dbReference>
<protein>
    <submittedName>
        <fullName evidence="4">WD-40 repeat protein</fullName>
    </submittedName>
</protein>
<keyword evidence="2" id="KW-0677">Repeat</keyword>
<evidence type="ECO:0000313" key="4">
    <source>
        <dbReference type="EMBL" id="ADB15257.1"/>
    </source>
</evidence>
<evidence type="ECO:0000256" key="3">
    <source>
        <dbReference type="SAM" id="SignalP"/>
    </source>
</evidence>
<dbReference type="InterPro" id="IPR001680">
    <property type="entry name" value="WD40_rpt"/>
</dbReference>
<organism evidence="4 5">
    <name type="scientific">Pirellula staleyi (strain ATCC 27377 / DSM 6068 / ICPB 4128)</name>
    <name type="common">Pirella staleyi</name>
    <dbReference type="NCBI Taxonomy" id="530564"/>
    <lineage>
        <taxon>Bacteria</taxon>
        <taxon>Pseudomonadati</taxon>
        <taxon>Planctomycetota</taxon>
        <taxon>Planctomycetia</taxon>
        <taxon>Pirellulales</taxon>
        <taxon>Pirellulaceae</taxon>
        <taxon>Pirellula</taxon>
    </lineage>
</organism>
<keyword evidence="3" id="KW-0732">Signal</keyword>
<evidence type="ECO:0000256" key="2">
    <source>
        <dbReference type="ARBA" id="ARBA00022737"/>
    </source>
</evidence>
<sequence precursor="true">MKPHARWLQSLCLSLALGAALLIDFASAQEAAETADITAVRGPITALMVAEPPRARSDADQQVQPPPMLVAASEHRLLSYDRATLQPQRGIATKLEKIHDLALAPDGELLVVAGGSPAESGALELREWPSLRLVQELRVGDDVALTARWSPDSAQLIVALANGKLVRVSRAGKLLGTIDAHSGAALAADWIATIAQRGTTAPPIISAGRDQSLKLWEGASHDLLRTLDQHTGEVRALVLLKNAQKPLEKQPVRPAEVVSIAADKTVRLWQPTIGRLVRFTKLASAPLAICQLGTSDRVAIGCDDGSVVVVDLRTTKIVATLAALEGPIFSIAEISETHVVVAGNRGMLKMLDLSPRNE</sequence>
<dbReference type="PANTHER" id="PTHR19848">
    <property type="entry name" value="WD40 REPEAT PROTEIN"/>
    <property type="match status" value="1"/>
</dbReference>
<gene>
    <name evidence="4" type="ordered locus">Psta_0570</name>
</gene>
<dbReference type="AlphaFoldDB" id="D2R4A9"/>
<dbReference type="KEGG" id="psl:Psta_0570"/>